<evidence type="ECO:0000313" key="5">
    <source>
        <dbReference type="EMBL" id="AKU91640.1"/>
    </source>
</evidence>
<name>A0A0K1PDP2_9BACT</name>
<dbReference type="GO" id="GO:0000976">
    <property type="term" value="F:transcription cis-regulatory region binding"/>
    <property type="evidence" value="ECO:0007669"/>
    <property type="project" value="TreeGrafter"/>
</dbReference>
<dbReference type="Pfam" id="PF12625">
    <property type="entry name" value="Arabinose_bd"/>
    <property type="match status" value="1"/>
</dbReference>
<dbReference type="PATRIC" id="fig|1391653.3.peg.2121"/>
<dbReference type="Gene3D" id="1.10.10.60">
    <property type="entry name" value="Homeodomain-like"/>
    <property type="match status" value="1"/>
</dbReference>
<evidence type="ECO:0000259" key="4">
    <source>
        <dbReference type="PROSITE" id="PS01124"/>
    </source>
</evidence>
<dbReference type="Pfam" id="PF12833">
    <property type="entry name" value="HTH_18"/>
    <property type="match status" value="1"/>
</dbReference>
<dbReference type="PANTHER" id="PTHR47894">
    <property type="entry name" value="HTH-TYPE TRANSCRIPTIONAL REGULATOR GADX"/>
    <property type="match status" value="1"/>
</dbReference>
<gene>
    <name evidence="5" type="ORF">AKJ08_2027</name>
</gene>
<keyword evidence="2" id="KW-0238">DNA-binding</keyword>
<reference evidence="5 6" key="1">
    <citation type="submission" date="2015-08" db="EMBL/GenBank/DDBJ databases">
        <authorList>
            <person name="Babu N.S."/>
            <person name="Beckwith C.J."/>
            <person name="Beseler K.G."/>
            <person name="Brison A."/>
            <person name="Carone J.V."/>
            <person name="Caskin T.P."/>
            <person name="Diamond M."/>
            <person name="Durham M.E."/>
            <person name="Foxe J.M."/>
            <person name="Go M."/>
            <person name="Henderson B.A."/>
            <person name="Jones I.B."/>
            <person name="McGettigan J.A."/>
            <person name="Micheletti S.J."/>
            <person name="Nasrallah M.E."/>
            <person name="Ortiz D."/>
            <person name="Piller C.R."/>
            <person name="Privatt S.R."/>
            <person name="Schneider S.L."/>
            <person name="Sharp S."/>
            <person name="Smith T.C."/>
            <person name="Stanton J.D."/>
            <person name="Ullery H.E."/>
            <person name="Wilson R.J."/>
            <person name="Serrano M.G."/>
            <person name="Buck G."/>
            <person name="Lee V."/>
            <person name="Wang Y."/>
            <person name="Carvalho R."/>
            <person name="Voegtly L."/>
            <person name="Shi R."/>
            <person name="Duckworth R."/>
            <person name="Johnson A."/>
            <person name="Loviza R."/>
            <person name="Walstead R."/>
            <person name="Shah Z."/>
            <person name="Kiflezghi M."/>
            <person name="Wade K."/>
            <person name="Ball S.L."/>
            <person name="Bradley K.W."/>
            <person name="Asai D.J."/>
            <person name="Bowman C.A."/>
            <person name="Russell D.A."/>
            <person name="Pope W.H."/>
            <person name="Jacobs-Sera D."/>
            <person name="Hendrix R.W."/>
            <person name="Hatfull G.F."/>
        </authorList>
    </citation>
    <scope>NUCLEOTIDE SEQUENCE [LARGE SCALE GENOMIC DNA]</scope>
    <source>
        <strain evidence="5 6">DSM 27710</strain>
    </source>
</reference>
<protein>
    <submittedName>
        <fullName evidence="5">Transcriptional regulator, AraC family</fullName>
    </submittedName>
</protein>
<evidence type="ECO:0000256" key="1">
    <source>
        <dbReference type="ARBA" id="ARBA00023015"/>
    </source>
</evidence>
<dbReference type="STRING" id="1391653.AKJ08_2027"/>
<dbReference type="EMBL" id="CP012332">
    <property type="protein sequence ID" value="AKU91640.1"/>
    <property type="molecule type" value="Genomic_DNA"/>
</dbReference>
<keyword evidence="1" id="KW-0805">Transcription regulation</keyword>
<organism evidence="5 6">
    <name type="scientific">Vulgatibacter incomptus</name>
    <dbReference type="NCBI Taxonomy" id="1391653"/>
    <lineage>
        <taxon>Bacteria</taxon>
        <taxon>Pseudomonadati</taxon>
        <taxon>Myxococcota</taxon>
        <taxon>Myxococcia</taxon>
        <taxon>Myxococcales</taxon>
        <taxon>Cystobacterineae</taxon>
        <taxon>Vulgatibacteraceae</taxon>
        <taxon>Vulgatibacter</taxon>
    </lineage>
</organism>
<sequence length="342" mass="37875">MSAERPIAQVSARIPLFVLAVANARGVPRQELADAAGLRIEELERPDARIPLEAELALWSEAARRTGDPLFGLHAAQAWRPGQFDVLEYVCRSAGSLRAAIERVARYNRLLHDIAEFRLEESEREARVIHRFRGELAGPVREAAEFTLASAFFAARLWTGKPLSAVRVDFMHPDPGDVRELADFFGTTHIGFGAKESALVLRRADLDLPLIAADPGLCAVLERHADALLTALPKVESFGARVRELIAGELRSGTPTAGTVAARLHMSERTLHRRLAEEGLRFGDEVDSLRQGLAYRYLEDPRLQIAEVAFLLGYSEASAFHRAFKSWTGGTPGAWRERHLPH</sequence>
<dbReference type="SMART" id="SM00342">
    <property type="entry name" value="HTH_ARAC"/>
    <property type="match status" value="1"/>
</dbReference>
<dbReference type="PROSITE" id="PS01124">
    <property type="entry name" value="HTH_ARAC_FAMILY_2"/>
    <property type="match status" value="1"/>
</dbReference>
<dbReference type="SUPFAM" id="SSF46689">
    <property type="entry name" value="Homeodomain-like"/>
    <property type="match status" value="1"/>
</dbReference>
<dbReference type="InterPro" id="IPR009057">
    <property type="entry name" value="Homeodomain-like_sf"/>
</dbReference>
<evidence type="ECO:0000256" key="2">
    <source>
        <dbReference type="ARBA" id="ARBA00023125"/>
    </source>
</evidence>
<keyword evidence="6" id="KW-1185">Reference proteome</keyword>
<evidence type="ECO:0000313" key="6">
    <source>
        <dbReference type="Proteomes" id="UP000055590"/>
    </source>
</evidence>
<dbReference type="KEGG" id="vin:AKJ08_2027"/>
<keyword evidence="3" id="KW-0804">Transcription</keyword>
<dbReference type="InterPro" id="IPR032687">
    <property type="entry name" value="AraC-type_N"/>
</dbReference>
<dbReference type="AlphaFoldDB" id="A0A0K1PDP2"/>
<dbReference type="Proteomes" id="UP000055590">
    <property type="component" value="Chromosome"/>
</dbReference>
<dbReference type="GO" id="GO:0003700">
    <property type="term" value="F:DNA-binding transcription factor activity"/>
    <property type="evidence" value="ECO:0007669"/>
    <property type="project" value="InterPro"/>
</dbReference>
<evidence type="ECO:0000256" key="3">
    <source>
        <dbReference type="ARBA" id="ARBA00023163"/>
    </source>
</evidence>
<feature type="domain" description="HTH araC/xylS-type" evidence="4">
    <location>
        <begin position="240"/>
        <end position="338"/>
    </location>
</feature>
<dbReference type="GO" id="GO:0005829">
    <property type="term" value="C:cytosol"/>
    <property type="evidence" value="ECO:0007669"/>
    <property type="project" value="TreeGrafter"/>
</dbReference>
<proteinExistence type="predicted"/>
<accession>A0A0K1PDP2</accession>
<dbReference type="PANTHER" id="PTHR47894:SF1">
    <property type="entry name" value="HTH-TYPE TRANSCRIPTIONAL REGULATOR VQSM"/>
    <property type="match status" value="1"/>
</dbReference>
<dbReference type="RefSeq" id="WP_050725925.1">
    <property type="nucleotide sequence ID" value="NZ_CP012332.1"/>
</dbReference>
<dbReference type="InterPro" id="IPR018060">
    <property type="entry name" value="HTH_AraC"/>
</dbReference>